<proteinExistence type="predicted"/>
<dbReference type="Gene3D" id="3.30.160.100">
    <property type="entry name" value="Ribosome hibernation promotion factor-like"/>
    <property type="match status" value="1"/>
</dbReference>
<comment type="caution">
    <text evidence="1">The sequence shown here is derived from an EMBL/GenBank/DDBJ whole genome shotgun (WGS) entry which is preliminary data.</text>
</comment>
<evidence type="ECO:0000313" key="1">
    <source>
        <dbReference type="EMBL" id="MBA1380602.1"/>
    </source>
</evidence>
<dbReference type="SUPFAM" id="SSF69754">
    <property type="entry name" value="Ribosome binding protein Y (YfiA homologue)"/>
    <property type="match status" value="1"/>
</dbReference>
<dbReference type="RefSeq" id="WP_181289974.1">
    <property type="nucleotide sequence ID" value="NZ_VDLV01000045.1"/>
</dbReference>
<dbReference type="InterPro" id="IPR003489">
    <property type="entry name" value="RHF/RaiA"/>
</dbReference>
<dbReference type="InterPro" id="IPR036567">
    <property type="entry name" value="RHF-like"/>
</dbReference>
<dbReference type="AlphaFoldDB" id="A0A7V8UFJ2"/>
<dbReference type="Pfam" id="PF02482">
    <property type="entry name" value="Ribosomal_S30AE"/>
    <property type="match status" value="1"/>
</dbReference>
<organism evidence="1 2">
    <name type="scientific">Pseudomonas brassicacearum subsp. neoaurantiaca</name>
    <dbReference type="NCBI Taxonomy" id="494916"/>
    <lineage>
        <taxon>Bacteria</taxon>
        <taxon>Pseudomonadati</taxon>
        <taxon>Pseudomonadota</taxon>
        <taxon>Gammaproteobacteria</taxon>
        <taxon>Pseudomonadales</taxon>
        <taxon>Pseudomonadaceae</taxon>
        <taxon>Pseudomonas</taxon>
    </lineage>
</organism>
<name>A0A7V8UFJ2_9PSED</name>
<accession>A0A7V8UFJ2</accession>
<protein>
    <submittedName>
        <fullName evidence="1">HPF/RaiA family ribosome-associated protein</fullName>
    </submittedName>
</protein>
<dbReference type="Proteomes" id="UP000572407">
    <property type="component" value="Unassembled WGS sequence"/>
</dbReference>
<sequence length="140" mass="15354">MQVQVNSNHIEGSARLQEWVGSTVVDALQRFEDQLARIEIHVSDENAQKGGAADKRCQIEARMQGLAPMSVSHKAESLELAVEGAAEKMLHALDHQVGKLNPAIEPMGRVTAPTDEAPPEMVDAMLEEDFLENQEARGKE</sequence>
<evidence type="ECO:0000313" key="2">
    <source>
        <dbReference type="Proteomes" id="UP000572407"/>
    </source>
</evidence>
<dbReference type="EMBL" id="VDLV01000045">
    <property type="protein sequence ID" value="MBA1380602.1"/>
    <property type="molecule type" value="Genomic_DNA"/>
</dbReference>
<gene>
    <name evidence="1" type="ORF">FHK92_22840</name>
</gene>
<reference evidence="1 2" key="1">
    <citation type="submission" date="2019-06" db="EMBL/GenBank/DDBJ databases">
        <title>Analysis of the biodiversity of Brassica napus bacterial endophytes for the selection of potential efficient biofertilizers for rapeseed crops.</title>
        <authorList>
            <person name="Jimenez-Gomez A."/>
            <person name="Saati-Santamaria Z."/>
            <person name="Menendez E."/>
            <person name="Rivas R."/>
            <person name="Mateos P.F."/>
            <person name="Velazquez E."/>
            <person name="Garcia-Fraile P."/>
        </authorList>
    </citation>
    <scope>NUCLEOTIDE SEQUENCE [LARGE SCALE GENOMIC DNA]</scope>
    <source>
        <strain evidence="1 2">CDVBN10</strain>
    </source>
</reference>